<reference evidence="1" key="1">
    <citation type="submission" date="2016-10" db="EMBL/GenBank/DDBJ databases">
        <title>Sequence of Gallionella enrichment culture.</title>
        <authorList>
            <person name="Poehlein A."/>
            <person name="Muehling M."/>
            <person name="Daniel R."/>
        </authorList>
    </citation>
    <scope>NUCLEOTIDE SEQUENCE</scope>
</reference>
<sequence>MAWLFVHRHHTLGVADDAATSKRLAAADHARQLFLVAVDDEMDVGIFRGRLLDPGDNCRRAAIASHGVNGYHKARGAF</sequence>
<comment type="caution">
    <text evidence="1">The sequence shown here is derived from an EMBL/GenBank/DDBJ whole genome shotgun (WGS) entry which is preliminary data.</text>
</comment>
<protein>
    <submittedName>
        <fullName evidence="1">Uncharacterized protein</fullName>
    </submittedName>
</protein>
<evidence type="ECO:0000313" key="1">
    <source>
        <dbReference type="EMBL" id="OIQ72636.1"/>
    </source>
</evidence>
<name>A0A1J5PYI5_9ZZZZ</name>
<organism evidence="1">
    <name type="scientific">mine drainage metagenome</name>
    <dbReference type="NCBI Taxonomy" id="410659"/>
    <lineage>
        <taxon>unclassified sequences</taxon>
        <taxon>metagenomes</taxon>
        <taxon>ecological metagenomes</taxon>
    </lineage>
</organism>
<accession>A0A1J5PYI5</accession>
<proteinExistence type="predicted"/>
<dbReference type="AlphaFoldDB" id="A0A1J5PYI5"/>
<dbReference type="EMBL" id="MLJW01003190">
    <property type="protein sequence ID" value="OIQ72636.1"/>
    <property type="molecule type" value="Genomic_DNA"/>
</dbReference>
<gene>
    <name evidence="1" type="ORF">GALL_457400</name>
</gene>